<feature type="compositionally biased region" description="Low complexity" evidence="1">
    <location>
        <begin position="383"/>
        <end position="405"/>
    </location>
</feature>
<feature type="compositionally biased region" description="Basic and acidic residues" evidence="1">
    <location>
        <begin position="527"/>
        <end position="536"/>
    </location>
</feature>
<dbReference type="KEGG" id="kne:92179329"/>
<feature type="compositionally biased region" description="Low complexity" evidence="1">
    <location>
        <begin position="79"/>
        <end position="97"/>
    </location>
</feature>
<feature type="region of interest" description="Disordered" evidence="1">
    <location>
        <begin position="297"/>
        <end position="415"/>
    </location>
</feature>
<feature type="region of interest" description="Disordered" evidence="1">
    <location>
        <begin position="1"/>
        <end position="110"/>
    </location>
</feature>
<feature type="compositionally biased region" description="Basic and acidic residues" evidence="1">
    <location>
        <begin position="479"/>
        <end position="497"/>
    </location>
</feature>
<feature type="compositionally biased region" description="Basic and acidic residues" evidence="1">
    <location>
        <begin position="55"/>
        <end position="76"/>
    </location>
</feature>
<reference evidence="2 3" key="1">
    <citation type="journal article" date="2024" name="bioRxiv">
        <title>Comparative genomics of Cryptococcus and Kwoniella reveals pathogenesis evolution and contrasting karyotype dynamics via intercentromeric recombination or chromosome fusion.</title>
        <authorList>
            <person name="Coelho M.A."/>
            <person name="David-Palma M."/>
            <person name="Shea T."/>
            <person name="Bowers K."/>
            <person name="McGinley-Smith S."/>
            <person name="Mohammad A.W."/>
            <person name="Gnirke A."/>
            <person name="Yurkov A.M."/>
            <person name="Nowrousian M."/>
            <person name="Sun S."/>
            <person name="Cuomo C.A."/>
            <person name="Heitman J."/>
        </authorList>
    </citation>
    <scope>NUCLEOTIDE SEQUENCE [LARGE SCALE GENOMIC DNA]</scope>
    <source>
        <strain evidence="2 3">CBS 13917</strain>
    </source>
</reference>
<comment type="caution">
    <text evidence="2">The sequence shown here is derived from an EMBL/GenBank/DDBJ whole genome shotgun (WGS) entry which is preliminary data.</text>
</comment>
<organism evidence="2 3">
    <name type="scientific">Kwoniella newhampshirensis</name>
    <dbReference type="NCBI Taxonomy" id="1651941"/>
    <lineage>
        <taxon>Eukaryota</taxon>
        <taxon>Fungi</taxon>
        <taxon>Dikarya</taxon>
        <taxon>Basidiomycota</taxon>
        <taxon>Agaricomycotina</taxon>
        <taxon>Tremellomycetes</taxon>
        <taxon>Tremellales</taxon>
        <taxon>Cryptococcaceae</taxon>
        <taxon>Kwoniella</taxon>
    </lineage>
</organism>
<feature type="region of interest" description="Disordered" evidence="1">
    <location>
        <begin position="150"/>
        <end position="181"/>
    </location>
</feature>
<evidence type="ECO:0000313" key="3">
    <source>
        <dbReference type="Proteomes" id="UP001388673"/>
    </source>
</evidence>
<protein>
    <submittedName>
        <fullName evidence="2">Uncharacterized protein</fullName>
    </submittedName>
</protein>
<feature type="region of interest" description="Disordered" evidence="1">
    <location>
        <begin position="427"/>
        <end position="564"/>
    </location>
</feature>
<evidence type="ECO:0000256" key="1">
    <source>
        <dbReference type="SAM" id="MobiDB-lite"/>
    </source>
</evidence>
<feature type="compositionally biased region" description="Basic residues" evidence="1">
    <location>
        <begin position="551"/>
        <end position="564"/>
    </location>
</feature>
<feature type="compositionally biased region" description="Polar residues" evidence="1">
    <location>
        <begin position="151"/>
        <end position="174"/>
    </location>
</feature>
<evidence type="ECO:0000313" key="2">
    <source>
        <dbReference type="EMBL" id="KAK8861251.1"/>
    </source>
</evidence>
<dbReference type="AlphaFoldDB" id="A0AAW0Z0I9"/>
<proteinExistence type="predicted"/>
<feature type="region of interest" description="Disordered" evidence="1">
    <location>
        <begin position="210"/>
        <end position="267"/>
    </location>
</feature>
<dbReference type="GeneID" id="92179329"/>
<feature type="compositionally biased region" description="Polar residues" evidence="1">
    <location>
        <begin position="370"/>
        <end position="382"/>
    </location>
</feature>
<accession>A0AAW0Z0I9</accession>
<gene>
    <name evidence="2" type="ORF">IAR55_002070</name>
</gene>
<feature type="compositionally biased region" description="Polar residues" evidence="1">
    <location>
        <begin position="311"/>
        <end position="326"/>
    </location>
</feature>
<feature type="compositionally biased region" description="Basic and acidic residues" evidence="1">
    <location>
        <begin position="18"/>
        <end position="29"/>
    </location>
</feature>
<dbReference type="EMBL" id="JBCAWK010000004">
    <property type="protein sequence ID" value="KAK8861251.1"/>
    <property type="molecule type" value="Genomic_DNA"/>
</dbReference>
<feature type="compositionally biased region" description="Acidic residues" evidence="1">
    <location>
        <begin position="339"/>
        <end position="352"/>
    </location>
</feature>
<dbReference type="Proteomes" id="UP001388673">
    <property type="component" value="Unassembled WGS sequence"/>
</dbReference>
<name>A0AAW0Z0I9_9TREE</name>
<dbReference type="RefSeq" id="XP_066803876.1">
    <property type="nucleotide sequence ID" value="XM_066945187.1"/>
</dbReference>
<keyword evidence="3" id="KW-1185">Reference proteome</keyword>
<sequence>MPSDRYSRSRRSKAGKGLPDRRSISRPDADLMANVTERRRSITPNTRIPQLPDESWEKRFTPPRERTPDEWREIGKKYSAPNSSAASSSSDLNAPLAQSRSSTPMSRLDLTRSYNSLNEAMNDSVTSLRSAASPAVPALRLDTSVGGPIFSLQSPQSATSTTSVDSFRSNSSGTGKHRRRSLDRLARRLSISASRSVNWDMDYVPPVVAPYESVSDPTSPSGSAGQRRYSVSSLNDSRASLALVSPQLPGEDSPSPSPMTSEIPTRRSRSQFALDQLTEGSEPDSNALDRSGTLASWKKTQRKSRPHFNPSAASLQIPPRSSTHNVSSRHAKIQRPITDDSDFAVTEFEDNDGIGHNTPGQPESPRTGDSFKTPSSPTGISFPQSPRQSSASASGRSSLGLPASPKALKHVGDMGLVEKKAKSPFAGYVTQSSTSSQNTQPGHGSIQGLLPDTDQLASSRSRAGTEFAMSMPDPYSTRPDSDDRTPLRLPRFHKDTYEMLTGESASLENPPRSLKVNEPSPSSGIGHSDDSLRNVHEASSTSQTRSEPRGSHRKLRKKAGRDRS</sequence>
<feature type="compositionally biased region" description="Low complexity" evidence="1">
    <location>
        <begin position="430"/>
        <end position="440"/>
    </location>
</feature>
<feature type="compositionally biased region" description="Polar residues" evidence="1">
    <location>
        <begin position="215"/>
        <end position="238"/>
    </location>
</feature>